<protein>
    <submittedName>
        <fullName evidence="1">Uncharacterized protein</fullName>
    </submittedName>
</protein>
<gene>
    <name evidence="1" type="ORF">T12_5565</name>
</gene>
<accession>A0A0V0YSD9</accession>
<evidence type="ECO:0000313" key="1">
    <source>
        <dbReference type="EMBL" id="KRY02883.1"/>
    </source>
</evidence>
<comment type="caution">
    <text evidence="1">The sequence shown here is derived from an EMBL/GenBank/DDBJ whole genome shotgun (WGS) entry which is preliminary data.</text>
</comment>
<evidence type="ECO:0000313" key="2">
    <source>
        <dbReference type="Proteomes" id="UP000054783"/>
    </source>
</evidence>
<sequence>MYRKQAQKFPRLPPTRQNCYSLLLYDVASVTYYIYTTASANF</sequence>
<name>A0A0V0YSD9_9BILA</name>
<organism evidence="1 2">
    <name type="scientific">Trichinella patagoniensis</name>
    <dbReference type="NCBI Taxonomy" id="990121"/>
    <lineage>
        <taxon>Eukaryota</taxon>
        <taxon>Metazoa</taxon>
        <taxon>Ecdysozoa</taxon>
        <taxon>Nematoda</taxon>
        <taxon>Enoplea</taxon>
        <taxon>Dorylaimia</taxon>
        <taxon>Trichinellida</taxon>
        <taxon>Trichinellidae</taxon>
        <taxon>Trichinella</taxon>
    </lineage>
</organism>
<proteinExistence type="predicted"/>
<dbReference type="Proteomes" id="UP000054783">
    <property type="component" value="Unassembled WGS sequence"/>
</dbReference>
<keyword evidence="2" id="KW-1185">Reference proteome</keyword>
<dbReference type="EMBL" id="JYDQ01003347">
    <property type="protein sequence ID" value="KRY02883.1"/>
    <property type="molecule type" value="Genomic_DNA"/>
</dbReference>
<dbReference type="AlphaFoldDB" id="A0A0V0YSD9"/>
<reference evidence="1 2" key="1">
    <citation type="submission" date="2015-01" db="EMBL/GenBank/DDBJ databases">
        <title>Evolution of Trichinella species and genotypes.</title>
        <authorList>
            <person name="Korhonen P.K."/>
            <person name="Edoardo P."/>
            <person name="Giuseppe L.R."/>
            <person name="Gasser R.B."/>
        </authorList>
    </citation>
    <scope>NUCLEOTIDE SEQUENCE [LARGE SCALE GENOMIC DNA]</scope>
    <source>
        <strain evidence="1">ISS2496</strain>
    </source>
</reference>